<protein>
    <submittedName>
        <fullName evidence="2">Uncharacterized protein (DUF1800 family)</fullName>
    </submittedName>
</protein>
<dbReference type="RefSeq" id="WP_182530976.1">
    <property type="nucleotide sequence ID" value="NZ_JACGXL010000003.1"/>
</dbReference>
<dbReference type="EMBL" id="JACGXL010000003">
    <property type="protein sequence ID" value="MBA8887892.1"/>
    <property type="molecule type" value="Genomic_DNA"/>
</dbReference>
<organism evidence="2 3">
    <name type="scientific">Dokdonella fugitiva</name>
    <dbReference type="NCBI Taxonomy" id="328517"/>
    <lineage>
        <taxon>Bacteria</taxon>
        <taxon>Pseudomonadati</taxon>
        <taxon>Pseudomonadota</taxon>
        <taxon>Gammaproteobacteria</taxon>
        <taxon>Lysobacterales</taxon>
        <taxon>Rhodanobacteraceae</taxon>
        <taxon>Dokdonella</taxon>
    </lineage>
</organism>
<reference evidence="2 3" key="1">
    <citation type="submission" date="2020-07" db="EMBL/GenBank/DDBJ databases">
        <title>Genomic Encyclopedia of Type Strains, Phase IV (KMG-V): Genome sequencing to study the core and pangenomes of soil and plant-associated prokaryotes.</title>
        <authorList>
            <person name="Whitman W."/>
        </authorList>
    </citation>
    <scope>NUCLEOTIDE SEQUENCE [LARGE SCALE GENOMIC DNA]</scope>
    <source>
        <strain evidence="2 3">RH2WT43</strain>
    </source>
</reference>
<feature type="signal peptide" evidence="1">
    <location>
        <begin position="1"/>
        <end position="24"/>
    </location>
</feature>
<evidence type="ECO:0000256" key="1">
    <source>
        <dbReference type="SAM" id="SignalP"/>
    </source>
</evidence>
<name>A0A839F1H1_9GAMM</name>
<proteinExistence type="predicted"/>
<evidence type="ECO:0000313" key="3">
    <source>
        <dbReference type="Proteomes" id="UP000550401"/>
    </source>
</evidence>
<dbReference type="AlphaFoldDB" id="A0A839F1H1"/>
<dbReference type="Proteomes" id="UP000550401">
    <property type="component" value="Unassembled WGS sequence"/>
</dbReference>
<dbReference type="PANTHER" id="PTHR43737">
    <property type="entry name" value="BLL7424 PROTEIN"/>
    <property type="match status" value="1"/>
</dbReference>
<feature type="chain" id="PRO_5032791277" evidence="1">
    <location>
        <begin position="25"/>
        <end position="582"/>
    </location>
</feature>
<dbReference type="PANTHER" id="PTHR43737:SF1">
    <property type="entry name" value="DUF1501 DOMAIN-CONTAINING PROTEIN"/>
    <property type="match status" value="1"/>
</dbReference>
<sequence>MTRFSNACGALAVFASMVCTGAHAATHDRLFAYGFDPAPDAPADANEASRFLTQATFGPTTADVARLTALGYDAWIEEQLARAPTLGAPAVEQVVNARTAAAQSVSQSQRIQRWYWQAAYAPDQLRQRMAWALSQIFVISDQSSAIGNYIVPMAGYYDMLAKDAFASYRTLLGDVTWHPMMGRYLSSFRNQKPSATTSPDENYAREVMQLFSIGLVLRDMDFSPILSNGVEIPTYDQTTITHTAKVFTGFTWSDAPLNPPNFYGGGLTFAAQYAPMECFGTEHFPASGSGSNNMRHDITGDDGTTATPKTVVGGVTIPPNQTCAQDVGDELDILAAHPNVPPFVSRQLIQRFVTSNPSPQYIERVAQVFDAPGANLGDVIKAILMDDEARHPPALASGDHYGKLREPILRLTAVWRAFNAQAQAPDAYGEVKMSAGNGQTSSFGQGPLESPTVFNFYEPDYQQPGPFADNDRYSPELQILSEASAYSTGNSYYNFSAKAYVGMSNPPTDRPLIDLSSLTANATSPAAMVATIDKSLLYGTMSANMKATLTGMLANLNGASASEKAWSAIYVTMLSPEFATQR</sequence>
<dbReference type="InterPro" id="IPR014917">
    <property type="entry name" value="DUF1800"/>
</dbReference>
<evidence type="ECO:0000313" key="2">
    <source>
        <dbReference type="EMBL" id="MBA8887892.1"/>
    </source>
</evidence>
<gene>
    <name evidence="2" type="ORF">FHW12_002116</name>
</gene>
<comment type="caution">
    <text evidence="2">The sequence shown here is derived from an EMBL/GenBank/DDBJ whole genome shotgun (WGS) entry which is preliminary data.</text>
</comment>
<accession>A0A839F1H1</accession>
<keyword evidence="3" id="KW-1185">Reference proteome</keyword>
<keyword evidence="1" id="KW-0732">Signal</keyword>
<dbReference type="Pfam" id="PF08811">
    <property type="entry name" value="DUF1800"/>
    <property type="match status" value="1"/>
</dbReference>